<dbReference type="Gene3D" id="2.30.110.50">
    <property type="match status" value="1"/>
</dbReference>
<dbReference type="SUPFAM" id="SSF69279">
    <property type="entry name" value="Phage tail proteins"/>
    <property type="match status" value="1"/>
</dbReference>
<protein>
    <submittedName>
        <fullName evidence="1">Uncharacterized protein</fullName>
    </submittedName>
</protein>
<proteinExistence type="predicted"/>
<feature type="non-terminal residue" evidence="1">
    <location>
        <position position="66"/>
    </location>
</feature>
<accession>A0A2N3G4E8</accession>
<dbReference type="Gene3D" id="3.55.50.10">
    <property type="entry name" value="Baseplate protein-like domains"/>
    <property type="match status" value="1"/>
</dbReference>
<comment type="caution">
    <text evidence="1">The sequence shown here is derived from an EMBL/GenBank/DDBJ whole genome shotgun (WGS) entry which is preliminary data.</text>
</comment>
<dbReference type="Proteomes" id="UP000233654">
    <property type="component" value="Unassembled WGS sequence"/>
</dbReference>
<dbReference type="AlphaFoldDB" id="A0A2N3G4E8"/>
<reference evidence="1 2" key="1">
    <citation type="journal article" date="2017" name="ISME J.">
        <title>Potential for microbial H2 and metal transformations associated with novel bacteria and archaea in deep terrestrial subsurface sediments.</title>
        <authorList>
            <person name="Hernsdorf A.W."/>
            <person name="Amano Y."/>
            <person name="Miyakawa K."/>
            <person name="Ise K."/>
            <person name="Suzuki Y."/>
            <person name="Anantharaman K."/>
            <person name="Probst A."/>
            <person name="Burstein D."/>
            <person name="Thomas B.C."/>
            <person name="Banfield J.F."/>
        </authorList>
    </citation>
    <scope>NUCLEOTIDE SEQUENCE [LARGE SCALE GENOMIC DNA]</scope>
    <source>
        <strain evidence="1">HGW-Actinobacteria-3</strain>
    </source>
</reference>
<sequence>MFIFGHFSRLTVAINVHRTKPRCFLVRAAQKLGADGGFARYRITLVPWVWLLSRGRHNRVFQDKTV</sequence>
<evidence type="ECO:0000313" key="1">
    <source>
        <dbReference type="EMBL" id="PKQ27458.1"/>
    </source>
</evidence>
<organism evidence="1 2">
    <name type="scientific">Candidatus Anoxymicrobium japonicum</name>
    <dbReference type="NCBI Taxonomy" id="2013648"/>
    <lineage>
        <taxon>Bacteria</taxon>
        <taxon>Bacillati</taxon>
        <taxon>Actinomycetota</taxon>
        <taxon>Candidatus Geothermincolia</taxon>
        <taxon>Candidatus Geothermincolales</taxon>
        <taxon>Candidatus Anoxymicrobiaceae</taxon>
        <taxon>Candidatus Anoxymicrobium</taxon>
    </lineage>
</organism>
<dbReference type="Pfam" id="PF05954">
    <property type="entry name" value="Phage_GPD"/>
    <property type="match status" value="1"/>
</dbReference>
<name>A0A2N3G4E8_9ACTN</name>
<evidence type="ECO:0000313" key="2">
    <source>
        <dbReference type="Proteomes" id="UP000233654"/>
    </source>
</evidence>
<dbReference type="EMBL" id="PHEX01000096">
    <property type="protein sequence ID" value="PKQ27458.1"/>
    <property type="molecule type" value="Genomic_DNA"/>
</dbReference>
<gene>
    <name evidence="1" type="ORF">CVT63_07920</name>
</gene>